<evidence type="ECO:0000256" key="2">
    <source>
        <dbReference type="ARBA" id="ARBA00022670"/>
    </source>
</evidence>
<proteinExistence type="inferred from homology"/>
<feature type="domain" description="Peptidase M3A/M3B catalytic" evidence="8">
    <location>
        <begin position="285"/>
        <end position="724"/>
    </location>
</feature>
<dbReference type="AlphaFoldDB" id="A0AAQ4FL21"/>
<dbReference type="InterPro" id="IPR001567">
    <property type="entry name" value="Pept_M3A_M3B_dom"/>
</dbReference>
<dbReference type="Gene3D" id="1.10.1370.40">
    <property type="match status" value="1"/>
</dbReference>
<reference evidence="10 11" key="1">
    <citation type="journal article" date="2023" name="Arcadia Sci">
        <title>De novo assembly of a long-read Amblyomma americanum tick genome.</title>
        <authorList>
            <person name="Chou S."/>
            <person name="Poskanzer K.E."/>
            <person name="Rollins M."/>
            <person name="Thuy-Boun P.S."/>
        </authorList>
    </citation>
    <scope>NUCLEOTIDE SEQUENCE [LARGE SCALE GENOMIC DNA]</scope>
    <source>
        <strain evidence="10">F_SG_1</strain>
        <tissue evidence="10">Salivary glands</tissue>
    </source>
</reference>
<dbReference type="InterPro" id="IPR045090">
    <property type="entry name" value="Pept_M3A_M3B"/>
</dbReference>
<evidence type="ECO:0008006" key="12">
    <source>
        <dbReference type="Google" id="ProtNLM"/>
    </source>
</evidence>
<evidence type="ECO:0000313" key="10">
    <source>
        <dbReference type="EMBL" id="KAK8787411.1"/>
    </source>
</evidence>
<evidence type="ECO:0000256" key="4">
    <source>
        <dbReference type="ARBA" id="ARBA00022801"/>
    </source>
</evidence>
<keyword evidence="2 7" id="KW-0645">Protease</keyword>
<gene>
    <name evidence="10" type="ORF">V5799_022815</name>
</gene>
<evidence type="ECO:0000256" key="3">
    <source>
        <dbReference type="ARBA" id="ARBA00022723"/>
    </source>
</evidence>
<organism evidence="10 11">
    <name type="scientific">Amblyomma americanum</name>
    <name type="common">Lone star tick</name>
    <dbReference type="NCBI Taxonomy" id="6943"/>
    <lineage>
        <taxon>Eukaryota</taxon>
        <taxon>Metazoa</taxon>
        <taxon>Ecdysozoa</taxon>
        <taxon>Arthropoda</taxon>
        <taxon>Chelicerata</taxon>
        <taxon>Arachnida</taxon>
        <taxon>Acari</taxon>
        <taxon>Parasitiformes</taxon>
        <taxon>Ixodida</taxon>
        <taxon>Ixodoidea</taxon>
        <taxon>Ixodidae</taxon>
        <taxon>Amblyomminae</taxon>
        <taxon>Amblyomma</taxon>
    </lineage>
</organism>
<evidence type="ECO:0000313" key="11">
    <source>
        <dbReference type="Proteomes" id="UP001321473"/>
    </source>
</evidence>
<comment type="similarity">
    <text evidence="1 7">Belongs to the peptidase M3 family.</text>
</comment>
<evidence type="ECO:0000259" key="9">
    <source>
        <dbReference type="Pfam" id="PF19310"/>
    </source>
</evidence>
<comment type="cofactor">
    <cofactor evidence="7">
        <name>Zn(2+)</name>
        <dbReference type="ChEBI" id="CHEBI:29105"/>
    </cofactor>
    <text evidence="7">Binds 1 zinc ion.</text>
</comment>
<dbReference type="GO" id="GO:0006508">
    <property type="term" value="P:proteolysis"/>
    <property type="evidence" value="ECO:0007669"/>
    <property type="project" value="UniProtKB-KW"/>
</dbReference>
<accession>A0AAQ4FL21</accession>
<dbReference type="PANTHER" id="PTHR11804">
    <property type="entry name" value="PROTEASE M3 THIMET OLIGOPEPTIDASE-RELATED"/>
    <property type="match status" value="1"/>
</dbReference>
<keyword evidence="11" id="KW-1185">Reference proteome</keyword>
<protein>
    <recommendedName>
        <fullName evidence="12">Oligopeptidase</fullName>
    </recommendedName>
</protein>
<name>A0AAQ4FL21_AMBAM</name>
<dbReference type="EMBL" id="JARKHS020001839">
    <property type="protein sequence ID" value="KAK8787411.1"/>
    <property type="molecule type" value="Genomic_DNA"/>
</dbReference>
<evidence type="ECO:0000259" key="8">
    <source>
        <dbReference type="Pfam" id="PF01432"/>
    </source>
</evidence>
<evidence type="ECO:0000256" key="5">
    <source>
        <dbReference type="ARBA" id="ARBA00022833"/>
    </source>
</evidence>
<dbReference type="InterPro" id="IPR024077">
    <property type="entry name" value="Neurolysin/TOP_dom2"/>
</dbReference>
<keyword evidence="6 7" id="KW-0482">Metalloprotease</keyword>
<dbReference type="Gene3D" id="1.10.1370.10">
    <property type="entry name" value="Neurolysin, domain 3"/>
    <property type="match status" value="1"/>
</dbReference>
<dbReference type="GO" id="GO:0046872">
    <property type="term" value="F:metal ion binding"/>
    <property type="evidence" value="ECO:0007669"/>
    <property type="project" value="UniProtKB-UniRule"/>
</dbReference>
<dbReference type="Pfam" id="PF19310">
    <property type="entry name" value="TOP_N"/>
    <property type="match status" value="1"/>
</dbReference>
<comment type="caution">
    <text evidence="10">The sequence shown here is derived from an EMBL/GenBank/DDBJ whole genome shotgun (WGS) entry which is preliminary data.</text>
</comment>
<evidence type="ECO:0000256" key="7">
    <source>
        <dbReference type="RuleBase" id="RU003435"/>
    </source>
</evidence>
<evidence type="ECO:0000256" key="1">
    <source>
        <dbReference type="ARBA" id="ARBA00006040"/>
    </source>
</evidence>
<keyword evidence="3 7" id="KW-0479">Metal-binding</keyword>
<dbReference type="PANTHER" id="PTHR11804:SF83">
    <property type="entry name" value="LD37516P"/>
    <property type="match status" value="1"/>
</dbReference>
<dbReference type="Pfam" id="PF01432">
    <property type="entry name" value="Peptidase_M3"/>
    <property type="match status" value="1"/>
</dbReference>
<dbReference type="InterPro" id="IPR024079">
    <property type="entry name" value="MetalloPept_cat_dom_sf"/>
</dbReference>
<dbReference type="Gene3D" id="3.40.390.10">
    <property type="entry name" value="Collagenase (Catalytic Domain)"/>
    <property type="match status" value="1"/>
</dbReference>
<dbReference type="FunFam" id="1.10.1370.40:FF:000008">
    <property type="entry name" value="Oligopeptidase, putative"/>
    <property type="match status" value="1"/>
</dbReference>
<evidence type="ECO:0000256" key="6">
    <source>
        <dbReference type="ARBA" id="ARBA00023049"/>
    </source>
</evidence>
<sequence length="734" mass="82961">MVLKVRLKITAAAFINTNMAALMWSSRRAVLTAAARRFGATATQKRHKYIVLLPEVPEDTPENNPLLRFTAAPPEYAHLTGSQCYNAVGKLLVEFEAGVCQLEDQVQDGAYVKTFESVMEPLERLAAPLESAWSALRLLYLVNQTEQIALAYEKLQARVHRALSRQYQSLHIYHAVKELVQDEKRYTEEERRIVQHHCLEARLMGIDLPAPQQRLLGQAVSRIEKEAQRYRQNLQAATGEFRHRVDGDLVKHFPQDLVRQLAVDKSQPSRGPWVVTLEEKTYRSFLQHCGDRLQRWNLWQAYHARATASKANNSLPIEEIRSQRQIQAEVLGYPHFAALSMETKMAGSTDRVNTFLDSLAEQVRPRAEQELESLSNFCQERGFRDQLKLWDVPYWRRKQRQALLARFDEVAVREYFPLPAVLEGLWQLLHELLGITVRESSELAGKAWHPDVRAFDLLHPSGELAGSFFLDPYARAGKHAGTWMQPARGRSVLLGSTPVASAVLSIPGPPVPGLSYAELGSLVGQLGQVLQHCLSLSTHAHLSGTRGLEWDRVEVSSALCRLLLLGRHQFAARLAAQPLPTDLHEAVQAADRHMVAWDLCWQLYYSKLDIELHSRRDFWRDLSGHLWGKFVPMAKEPLHEGRLCSMGSFLTAPAAQFCPLWAQMIATDILGAFEKAESPADLSSVGKRFRETFLELGGTVSGSEVFRRFMGRDPSSDSLLAAYGLQDKQQTHHD</sequence>
<dbReference type="GO" id="GO:0004222">
    <property type="term" value="F:metalloendopeptidase activity"/>
    <property type="evidence" value="ECO:0007669"/>
    <property type="project" value="InterPro"/>
</dbReference>
<keyword evidence="4 7" id="KW-0378">Hydrolase</keyword>
<dbReference type="InterPro" id="IPR045666">
    <property type="entry name" value="OpdA_N"/>
</dbReference>
<keyword evidence="5 7" id="KW-0862">Zinc</keyword>
<dbReference type="Proteomes" id="UP001321473">
    <property type="component" value="Unassembled WGS sequence"/>
</dbReference>
<dbReference type="SUPFAM" id="SSF55486">
    <property type="entry name" value="Metalloproteases ('zincins'), catalytic domain"/>
    <property type="match status" value="1"/>
</dbReference>
<feature type="domain" description="Oligopeptidase A N-terminal" evidence="9">
    <location>
        <begin position="90"/>
        <end position="209"/>
    </location>
</feature>